<evidence type="ECO:0000313" key="1">
    <source>
        <dbReference type="EMBL" id="QNL31447.1"/>
    </source>
</evidence>
<reference evidence="1" key="1">
    <citation type="submission" date="2020-07" db="EMBL/GenBank/DDBJ databases">
        <title>Dissolved microcystin release linked to lysis of a Microcystis spp. bloom in Lake Erie (USA) attributed to a novel cyanophage.</title>
        <authorList>
            <person name="McKindles K.M."/>
            <person name="Manes M.A."/>
            <person name="DeMarco J.R."/>
            <person name="McClure A."/>
            <person name="McKay R.M."/>
            <person name="Davis T.W."/>
            <person name="Bullerjahn G.S."/>
        </authorList>
    </citation>
    <scope>NUCLEOTIDE SEQUENCE</scope>
</reference>
<dbReference type="EMBL" id="MT840185">
    <property type="protein sequence ID" value="QNL31447.1"/>
    <property type="molecule type" value="Genomic_DNA"/>
</dbReference>
<proteinExistence type="predicted"/>
<name>A0A7G9A3X4_9VIRU</name>
<accession>A0A7G9A3X4</accession>
<protein>
    <submittedName>
        <fullName evidence="1">Uncharacterized protein</fullName>
    </submittedName>
</protein>
<sequence length="87" mass="9286">MLLLLTITSLVWLVRAGVASIVVGRWYVVAVTSSTVLVSLTMLVGMRASGEVAPSTKAITSLNVGVVITARRYAKQLRRLDVAVGCR</sequence>
<organism evidence="1">
    <name type="scientific">Bacteriophage sp</name>
    <dbReference type="NCBI Taxonomy" id="38018"/>
    <lineage>
        <taxon>Viruses</taxon>
    </lineage>
</organism>